<dbReference type="Pfam" id="PF25954">
    <property type="entry name" value="Beta-barrel_RND_2"/>
    <property type="match status" value="1"/>
</dbReference>
<dbReference type="Gene3D" id="1.10.287.470">
    <property type="entry name" value="Helix hairpin bin"/>
    <property type="match status" value="1"/>
</dbReference>
<evidence type="ECO:0000256" key="2">
    <source>
        <dbReference type="SAM" id="MobiDB-lite"/>
    </source>
</evidence>
<evidence type="ECO:0000259" key="5">
    <source>
        <dbReference type="Pfam" id="PF25954"/>
    </source>
</evidence>
<organism evidence="7 8">
    <name type="scientific">Cognatilysobacter bugurensis</name>
    <dbReference type="NCBI Taxonomy" id="543356"/>
    <lineage>
        <taxon>Bacteria</taxon>
        <taxon>Pseudomonadati</taxon>
        <taxon>Pseudomonadota</taxon>
        <taxon>Gammaproteobacteria</taxon>
        <taxon>Lysobacterales</taxon>
        <taxon>Lysobacteraceae</taxon>
        <taxon>Cognatilysobacter</taxon>
    </lineage>
</organism>
<dbReference type="SUPFAM" id="SSF111369">
    <property type="entry name" value="HlyD-like secretion proteins"/>
    <property type="match status" value="1"/>
</dbReference>
<feature type="region of interest" description="Disordered" evidence="2">
    <location>
        <begin position="304"/>
        <end position="323"/>
    </location>
</feature>
<dbReference type="InterPro" id="IPR058624">
    <property type="entry name" value="MdtA-like_HH"/>
</dbReference>
<dbReference type="EMBL" id="BMYD01000004">
    <property type="protein sequence ID" value="GHA84489.1"/>
    <property type="molecule type" value="Genomic_DNA"/>
</dbReference>
<dbReference type="PANTHER" id="PTHR30469:SF16">
    <property type="entry name" value="HAE1 FAMILY EFFLUX PUMP MFP COMPONENT"/>
    <property type="match status" value="1"/>
</dbReference>
<dbReference type="InterPro" id="IPR058792">
    <property type="entry name" value="Beta-barrel_RND_2"/>
</dbReference>
<dbReference type="PANTHER" id="PTHR30469">
    <property type="entry name" value="MULTIDRUG RESISTANCE PROTEIN MDTA"/>
    <property type="match status" value="1"/>
</dbReference>
<evidence type="ECO:0000259" key="4">
    <source>
        <dbReference type="Pfam" id="PF25917"/>
    </source>
</evidence>
<dbReference type="Pfam" id="PF25876">
    <property type="entry name" value="HH_MFP_RND"/>
    <property type="match status" value="1"/>
</dbReference>
<reference evidence="7" key="2">
    <citation type="submission" date="2020-09" db="EMBL/GenBank/DDBJ databases">
        <authorList>
            <person name="Sun Q."/>
            <person name="Kim S."/>
        </authorList>
    </citation>
    <scope>NUCLEOTIDE SEQUENCE</scope>
    <source>
        <strain evidence="7">KCTC 23077</strain>
    </source>
</reference>
<evidence type="ECO:0000313" key="8">
    <source>
        <dbReference type="Proteomes" id="UP000646426"/>
    </source>
</evidence>
<keyword evidence="8" id="KW-1185">Reference proteome</keyword>
<dbReference type="FunFam" id="2.40.30.170:FF:000010">
    <property type="entry name" value="Efflux RND transporter periplasmic adaptor subunit"/>
    <property type="match status" value="1"/>
</dbReference>
<evidence type="ECO:0000256" key="1">
    <source>
        <dbReference type="ARBA" id="ARBA00009477"/>
    </source>
</evidence>
<name>A0A918W864_9GAMM</name>
<feature type="domain" description="Multidrug resistance protein MdtA-like alpha-helical hairpin" evidence="3">
    <location>
        <begin position="64"/>
        <end position="120"/>
    </location>
</feature>
<dbReference type="AlphaFoldDB" id="A0A918W864"/>
<comment type="caution">
    <text evidence="7">The sequence shown here is derived from an EMBL/GenBank/DDBJ whole genome shotgun (WGS) entry which is preliminary data.</text>
</comment>
<reference evidence="7" key="1">
    <citation type="journal article" date="2014" name="Int. J. Syst. Evol. Microbiol.">
        <title>Complete genome sequence of Corynebacterium casei LMG S-19264T (=DSM 44701T), isolated from a smear-ripened cheese.</title>
        <authorList>
            <consortium name="US DOE Joint Genome Institute (JGI-PGF)"/>
            <person name="Walter F."/>
            <person name="Albersmeier A."/>
            <person name="Kalinowski J."/>
            <person name="Ruckert C."/>
        </authorList>
    </citation>
    <scope>NUCLEOTIDE SEQUENCE</scope>
    <source>
        <strain evidence="7">KCTC 23077</strain>
    </source>
</reference>
<dbReference type="Pfam" id="PF25917">
    <property type="entry name" value="BSH_RND"/>
    <property type="match status" value="1"/>
</dbReference>
<protein>
    <submittedName>
        <fullName evidence="7">MexH family multidrug efflux RND transporter periplasmic adaptor subunit</fullName>
    </submittedName>
</protein>
<evidence type="ECO:0000259" key="6">
    <source>
        <dbReference type="Pfam" id="PF25989"/>
    </source>
</evidence>
<evidence type="ECO:0000313" key="7">
    <source>
        <dbReference type="EMBL" id="GHA84489.1"/>
    </source>
</evidence>
<dbReference type="Proteomes" id="UP000646426">
    <property type="component" value="Unassembled WGS sequence"/>
</dbReference>
<dbReference type="NCBIfam" id="TIGR01730">
    <property type="entry name" value="RND_mfp"/>
    <property type="match status" value="1"/>
</dbReference>
<dbReference type="GO" id="GO:0015562">
    <property type="term" value="F:efflux transmembrane transporter activity"/>
    <property type="evidence" value="ECO:0007669"/>
    <property type="project" value="TreeGrafter"/>
</dbReference>
<dbReference type="InterPro" id="IPR006143">
    <property type="entry name" value="RND_pump_MFP"/>
</dbReference>
<sequence>MPVTTQVVQPRAFADTVTALGTVQARESVTITAKVSETVERVHFDSGDAVKAGAPLVTLSGQAQQASLREAQAAANEARQLFDRQNELAGQQLIARSQLDTQRAARDAANARVSQIRAQLSDRVIRAPFSGVLGLRQVSPGTLVTPGTAIATLDDVARVYVDFPVPETQLAQLAPGQALVATSAAYPQRRFEGTVSTVDARVDAATRAILVRGDFPNPDRVLRPGMLMEVTLSQAERPALLVPEISIVQVGGDSFVFRVKPDSTVERAEVTVGARREGLAEIVKGVSAGDRLVVDGTGKVRPGAKVTEAGATQSGEKAAAPAP</sequence>
<dbReference type="InterPro" id="IPR058625">
    <property type="entry name" value="MdtA-like_BSH"/>
</dbReference>
<dbReference type="RefSeq" id="WP_229792487.1">
    <property type="nucleotide sequence ID" value="NZ_BMYD01000004.1"/>
</dbReference>
<dbReference type="Gene3D" id="2.40.420.20">
    <property type="match status" value="1"/>
</dbReference>
<accession>A0A918W864</accession>
<proteinExistence type="inferred from homology"/>
<dbReference type="InterPro" id="IPR058637">
    <property type="entry name" value="YknX-like_C"/>
</dbReference>
<feature type="domain" description="CusB-like beta-barrel" evidence="5">
    <location>
        <begin position="159"/>
        <end position="235"/>
    </location>
</feature>
<dbReference type="Gene3D" id="2.40.30.170">
    <property type="match status" value="1"/>
</dbReference>
<feature type="domain" description="Multidrug resistance protein MdtA-like barrel-sandwich hybrid" evidence="4">
    <location>
        <begin position="28"/>
        <end position="149"/>
    </location>
</feature>
<gene>
    <name evidence="7" type="ORF">GCM10007067_23050</name>
</gene>
<evidence type="ECO:0000259" key="3">
    <source>
        <dbReference type="Pfam" id="PF25876"/>
    </source>
</evidence>
<dbReference type="Pfam" id="PF25989">
    <property type="entry name" value="YknX_C"/>
    <property type="match status" value="1"/>
</dbReference>
<dbReference type="Gene3D" id="2.40.50.100">
    <property type="match status" value="1"/>
</dbReference>
<feature type="domain" description="YknX-like C-terminal permuted SH3-like" evidence="6">
    <location>
        <begin position="240"/>
        <end position="307"/>
    </location>
</feature>
<dbReference type="GO" id="GO:1990281">
    <property type="term" value="C:efflux pump complex"/>
    <property type="evidence" value="ECO:0007669"/>
    <property type="project" value="TreeGrafter"/>
</dbReference>
<comment type="similarity">
    <text evidence="1">Belongs to the membrane fusion protein (MFP) (TC 8.A.1) family.</text>
</comment>